<accession>A0A384ZYH6</accession>
<keyword evidence="2" id="KW-1185">Reference proteome</keyword>
<dbReference type="EMBL" id="MH460463">
    <property type="protein sequence ID" value="AXG67275.1"/>
    <property type="molecule type" value="Genomic_DNA"/>
</dbReference>
<sequence length="143" mass="15928">MQKQKFNPAINSVSLHFGPHIVHGHAEESAFGQVMQNMLLREINKTCGEMFEKLAGTPAAAPTSFDFSEVEASSILASIQRWREMLDKQEPVKEFEPCSVPDWMRPGLRAKGMTDEQIDKIIITAVEPSFEDVPGIVLRTVSA</sequence>
<reference evidence="1 2" key="1">
    <citation type="journal article" date="2018" name="Front. Microbiol.">
        <title>Jumbo Bacteriophages Are Represented Within an Increasing Diversity of Environmental Viruses Infecting the Emerging Phytopathogen, Dickeya solani.</title>
        <authorList>
            <person name="Day A.W."/>
            <person name="Ahn J."/>
            <person name="Salmond G.P.C."/>
        </authorList>
    </citation>
    <scope>NUCLEOTIDE SEQUENCE [LARGE SCALE GENOMIC DNA]</scope>
</reference>
<name>A0A384ZYH6_9CAUD</name>
<evidence type="ECO:0000313" key="2">
    <source>
        <dbReference type="Proteomes" id="UP000262440"/>
    </source>
</evidence>
<organism evidence="1 2">
    <name type="scientific">Dickeya phage vB_DsoM_AD1</name>
    <dbReference type="NCBI Taxonomy" id="2283029"/>
    <lineage>
        <taxon>Viruses</taxon>
        <taxon>Duplodnaviria</taxon>
        <taxon>Heunggongvirae</taxon>
        <taxon>Uroviricota</taxon>
        <taxon>Caudoviricetes</taxon>
        <taxon>Alexandravirus</taxon>
        <taxon>Alexandravirus AD1</taxon>
    </lineage>
</organism>
<gene>
    <name evidence="1" type="ORF">AD1_231</name>
</gene>
<protein>
    <submittedName>
        <fullName evidence="1">Uncharacterized protein</fullName>
    </submittedName>
</protein>
<proteinExistence type="predicted"/>
<dbReference type="Proteomes" id="UP000262440">
    <property type="component" value="Segment"/>
</dbReference>
<evidence type="ECO:0000313" key="1">
    <source>
        <dbReference type="EMBL" id="AXG67275.1"/>
    </source>
</evidence>